<dbReference type="Pfam" id="PF00561">
    <property type="entry name" value="Abhydrolase_1"/>
    <property type="match status" value="1"/>
</dbReference>
<dbReference type="Gene3D" id="3.40.50.1820">
    <property type="entry name" value="alpha/beta hydrolase"/>
    <property type="match status" value="1"/>
</dbReference>
<evidence type="ECO:0000256" key="1">
    <source>
        <dbReference type="ARBA" id="ARBA00022801"/>
    </source>
</evidence>
<dbReference type="GO" id="GO:0052689">
    <property type="term" value="F:carboxylic ester hydrolase activity"/>
    <property type="evidence" value="ECO:0007669"/>
    <property type="project" value="UniProtKB-ARBA"/>
</dbReference>
<protein>
    <submittedName>
        <fullName evidence="4">Alpha/beta fold hydrolase</fullName>
    </submittedName>
</protein>
<reference evidence="4 5" key="1">
    <citation type="submission" date="2019-11" db="EMBL/GenBank/DDBJ databases">
        <authorList>
            <person name="He Y."/>
        </authorList>
    </citation>
    <scope>NUCLEOTIDE SEQUENCE [LARGE SCALE GENOMIC DNA]</scope>
    <source>
        <strain evidence="4 5">SCSIO 58843</strain>
    </source>
</reference>
<feature type="domain" description="AB hydrolase-1" evidence="3">
    <location>
        <begin position="40"/>
        <end position="165"/>
    </location>
</feature>
<keyword evidence="5" id="KW-1185">Reference proteome</keyword>
<dbReference type="EMBL" id="CP045851">
    <property type="protein sequence ID" value="QGG95894.1"/>
    <property type="molecule type" value="Genomic_DNA"/>
</dbReference>
<proteinExistence type="inferred from homology"/>
<accession>A0A5Q2RK82</accession>
<evidence type="ECO:0000313" key="4">
    <source>
        <dbReference type="EMBL" id="QGG95894.1"/>
    </source>
</evidence>
<keyword evidence="1 4" id="KW-0378">Hydrolase</keyword>
<name>A0A5Q2RK82_9ACTN</name>
<evidence type="ECO:0000256" key="2">
    <source>
        <dbReference type="ARBA" id="ARBA00038115"/>
    </source>
</evidence>
<dbReference type="PANTHER" id="PTHR22946">
    <property type="entry name" value="DIENELACTONE HYDROLASE DOMAIN-CONTAINING PROTEIN-RELATED"/>
    <property type="match status" value="1"/>
</dbReference>
<organism evidence="4 5">
    <name type="scientific">Actinomarinicola tropica</name>
    <dbReference type="NCBI Taxonomy" id="2789776"/>
    <lineage>
        <taxon>Bacteria</taxon>
        <taxon>Bacillati</taxon>
        <taxon>Actinomycetota</taxon>
        <taxon>Acidimicrobiia</taxon>
        <taxon>Acidimicrobiales</taxon>
        <taxon>Iamiaceae</taxon>
        <taxon>Actinomarinicola</taxon>
    </lineage>
</organism>
<evidence type="ECO:0000313" key="5">
    <source>
        <dbReference type="Proteomes" id="UP000334019"/>
    </source>
</evidence>
<dbReference type="SUPFAM" id="SSF53474">
    <property type="entry name" value="alpha/beta-Hydrolases"/>
    <property type="match status" value="1"/>
</dbReference>
<sequence>MEGPRRGRRVTEHRFTVDGNELVGHLALPPGTSTRPVPGLVICHGFPAGIGGGANSARTYPELADRLANEMGWAALCFTYRGCGRSQGNFSMAGWLSDTRAAFQELHHHERVGGVWAAGFGTGGALSICAAASDPAVRGVAALGAPADFDDWASHPRRLLDHAREQSAISDPDFPASVDRWARELKEIRAVACATQLAPRPLLVVHGSDDDSVPVFDARVNSDAHGSADLRIIGGAGHQLRHDPRAIAVLLGWLDRQRHRHGGSAARTG</sequence>
<evidence type="ECO:0000259" key="3">
    <source>
        <dbReference type="Pfam" id="PF00561"/>
    </source>
</evidence>
<dbReference type="PANTHER" id="PTHR22946:SF9">
    <property type="entry name" value="POLYKETIDE TRANSFERASE AF380"/>
    <property type="match status" value="1"/>
</dbReference>
<dbReference type="InterPro" id="IPR029058">
    <property type="entry name" value="AB_hydrolase_fold"/>
</dbReference>
<dbReference type="Proteomes" id="UP000334019">
    <property type="component" value="Chromosome"/>
</dbReference>
<gene>
    <name evidence="4" type="ORF">GH723_12750</name>
</gene>
<dbReference type="AlphaFoldDB" id="A0A5Q2RK82"/>
<dbReference type="InterPro" id="IPR000073">
    <property type="entry name" value="AB_hydrolase_1"/>
</dbReference>
<dbReference type="InterPro" id="IPR050261">
    <property type="entry name" value="FrsA_esterase"/>
</dbReference>
<dbReference type="KEGG" id="atq:GH723_12750"/>
<comment type="similarity">
    <text evidence="2">Belongs to the AB hydrolase superfamily. FUS2 hydrolase family.</text>
</comment>